<dbReference type="InterPro" id="IPR000883">
    <property type="entry name" value="Cyt_C_Oxase_1"/>
</dbReference>
<feature type="transmembrane region" description="Helical" evidence="1">
    <location>
        <begin position="412"/>
        <end position="433"/>
    </location>
</feature>
<dbReference type="Pfam" id="PF22085">
    <property type="entry name" value="NorB_cytochrome_c-like"/>
    <property type="match status" value="1"/>
</dbReference>
<dbReference type="GO" id="GO:0009060">
    <property type="term" value="P:aerobic respiration"/>
    <property type="evidence" value="ECO:0007669"/>
    <property type="project" value="InterPro"/>
</dbReference>
<dbReference type="InterPro" id="IPR036927">
    <property type="entry name" value="Cyt_c_oxase-like_su1_sf"/>
</dbReference>
<comment type="caution">
    <text evidence="3">The sequence shown here is derived from an EMBL/GenBank/DDBJ whole genome shotgun (WGS) entry which is preliminary data.</text>
</comment>
<dbReference type="GO" id="GO:0016020">
    <property type="term" value="C:membrane"/>
    <property type="evidence" value="ECO:0007669"/>
    <property type="project" value="InterPro"/>
</dbReference>
<dbReference type="PANTHER" id="PTHR10422">
    <property type="entry name" value="CYTOCHROME C OXIDASE SUBUNIT 1"/>
    <property type="match status" value="1"/>
</dbReference>
<feature type="transmembrane region" description="Helical" evidence="1">
    <location>
        <begin position="228"/>
        <end position="251"/>
    </location>
</feature>
<feature type="transmembrane region" description="Helical" evidence="1">
    <location>
        <begin position="334"/>
        <end position="353"/>
    </location>
</feature>
<evidence type="ECO:0000313" key="4">
    <source>
        <dbReference type="Proteomes" id="UP000321532"/>
    </source>
</evidence>
<feature type="transmembrane region" description="Helical" evidence="1">
    <location>
        <begin position="713"/>
        <end position="737"/>
    </location>
</feature>
<dbReference type="PANTHER" id="PTHR10422:SF38">
    <property type="entry name" value="CYTOCHROME B SUBUNIT OF NITRIC OXIDE REDUCTASE"/>
    <property type="match status" value="1"/>
</dbReference>
<keyword evidence="1" id="KW-1133">Transmembrane helix</keyword>
<feature type="transmembrane region" description="Helical" evidence="1">
    <location>
        <begin position="478"/>
        <end position="504"/>
    </location>
</feature>
<sequence>MKYTRLWLGFIAVIVGSFAVLGYYGSEIYRKAPPIPDKVVTDSGQVLFTGQDIKDGQNVWQSMGGQEVGSVWGHGAYQAPDWTAEWLHKEAIFMLDAWAKAEKGKNFASLDVESKAGLEARLQAQIRQNTYDQQAGTLTVSDGRAAAIADVSRYYTGLFTNDAAMAEYREAYAIPDNSIKDPERMRQMNAFFFWASWACVTERPGEKISYTNNWPHEKLVGNEPSSDLIIWTGFSVIVLIAGVGLLAYYYASNKEEELDISKLPQKDPLLGLEPTPSMRATLKYFWTVTALILVQVMMGVVTAHYGVEGQALYGLPLAEILPYSISRTWHVQLAIFWIATSWLATGLFIAPAVSGHEPKFQRAGVNFLFIALLIIVVGSLAGQWFGVMQKLGLVENFWFGHQGYEYVDLGRFWQIFLLVGLFLWLFLMTRAIWPAFKKDAEGRHLLGMFLISSVAIAVFYGAGLMWGRQTNLAIAEYWRWWVVHLWVEGFFEVFATVVIAFLFVRMGLLRTKIATPTVLFSTIIFLFGGIIGTFHHLYFSGTPTSVLALGATFSALEVVPLVLIGFEAYHNLELSRSTSWIKAYKWPIYCFIAVAFWNLVGAGIFGFVINPPIALYYMQGLNTTPVHGHTALFGVYGVLGIGLMLFALKGMAARNVWKDGVISFAFWSINIGLGLMVIISVLPIGLLQTWASVEHGLWYARSMEFMQTDTMEILRWLRVIGDTIFALGVVALAWFVVGLKTGWSLHPHTDISPENYPTVKPAGEASLVNKKRKSLSNQKIKEA</sequence>
<feature type="transmembrane region" description="Helical" evidence="1">
    <location>
        <begin position="586"/>
        <end position="609"/>
    </location>
</feature>
<protein>
    <submittedName>
        <fullName evidence="3">Nitric-oxide reductase large subunit</fullName>
    </submittedName>
</protein>
<dbReference type="AlphaFoldDB" id="A0A512AZ98"/>
<name>A0A512AZ98_9BACT</name>
<evidence type="ECO:0000313" key="3">
    <source>
        <dbReference type="EMBL" id="GEO05042.1"/>
    </source>
</evidence>
<dbReference type="GO" id="GO:0020037">
    <property type="term" value="F:heme binding"/>
    <property type="evidence" value="ECO:0007669"/>
    <property type="project" value="InterPro"/>
</dbReference>
<proteinExistence type="predicted"/>
<dbReference type="SUPFAM" id="SSF81442">
    <property type="entry name" value="Cytochrome c oxidase subunit I-like"/>
    <property type="match status" value="1"/>
</dbReference>
<dbReference type="OrthoDB" id="9767153at2"/>
<feature type="transmembrane region" description="Helical" evidence="1">
    <location>
        <begin position="516"/>
        <end position="539"/>
    </location>
</feature>
<feature type="transmembrane region" description="Helical" evidence="1">
    <location>
        <begin position="629"/>
        <end position="648"/>
    </location>
</feature>
<dbReference type="Gene3D" id="1.20.210.10">
    <property type="entry name" value="Cytochrome c oxidase-like, subunit I domain"/>
    <property type="match status" value="1"/>
</dbReference>
<evidence type="ECO:0000259" key="2">
    <source>
        <dbReference type="Pfam" id="PF22085"/>
    </source>
</evidence>
<gene>
    <name evidence="3" type="ORF">AAE02nite_27060</name>
</gene>
<feature type="transmembrane region" description="Helical" evidence="1">
    <location>
        <begin position="365"/>
        <end position="385"/>
    </location>
</feature>
<keyword evidence="1" id="KW-0812">Transmembrane</keyword>
<dbReference type="InterPro" id="IPR054309">
    <property type="entry name" value="NorB_cytochrome_c-like"/>
</dbReference>
<dbReference type="Pfam" id="PF00115">
    <property type="entry name" value="COX1"/>
    <property type="match status" value="1"/>
</dbReference>
<dbReference type="GO" id="GO:0004129">
    <property type="term" value="F:cytochrome-c oxidase activity"/>
    <property type="evidence" value="ECO:0007669"/>
    <property type="project" value="InterPro"/>
</dbReference>
<reference evidence="3 4" key="1">
    <citation type="submission" date="2019-07" db="EMBL/GenBank/DDBJ databases">
        <title>Whole genome shotgun sequence of Adhaeribacter aerolatus NBRC 106133.</title>
        <authorList>
            <person name="Hosoyama A."/>
            <person name="Uohara A."/>
            <person name="Ohji S."/>
            <person name="Ichikawa N."/>
        </authorList>
    </citation>
    <scope>NUCLEOTIDE SEQUENCE [LARGE SCALE GENOMIC DNA]</scope>
    <source>
        <strain evidence="3 4">NBRC 106133</strain>
    </source>
</reference>
<organism evidence="3 4">
    <name type="scientific">Adhaeribacter aerolatus</name>
    <dbReference type="NCBI Taxonomy" id="670289"/>
    <lineage>
        <taxon>Bacteria</taxon>
        <taxon>Pseudomonadati</taxon>
        <taxon>Bacteroidota</taxon>
        <taxon>Cytophagia</taxon>
        <taxon>Cytophagales</taxon>
        <taxon>Hymenobacteraceae</taxon>
        <taxon>Adhaeribacter</taxon>
    </lineage>
</organism>
<feature type="transmembrane region" description="Helical" evidence="1">
    <location>
        <begin position="284"/>
        <end position="307"/>
    </location>
</feature>
<dbReference type="RefSeq" id="WP_146898300.1">
    <property type="nucleotide sequence ID" value="NZ_BJYS01000019.1"/>
</dbReference>
<feature type="transmembrane region" description="Helical" evidence="1">
    <location>
        <begin position="545"/>
        <end position="566"/>
    </location>
</feature>
<dbReference type="Proteomes" id="UP000321532">
    <property type="component" value="Unassembled WGS sequence"/>
</dbReference>
<feature type="transmembrane region" description="Helical" evidence="1">
    <location>
        <begin position="445"/>
        <end position="466"/>
    </location>
</feature>
<keyword evidence="4" id="KW-1185">Reference proteome</keyword>
<feature type="transmembrane region" description="Helical" evidence="1">
    <location>
        <begin position="660"/>
        <end position="693"/>
    </location>
</feature>
<accession>A0A512AZ98</accession>
<keyword evidence="1" id="KW-0472">Membrane</keyword>
<evidence type="ECO:0000256" key="1">
    <source>
        <dbReference type="SAM" id="Phobius"/>
    </source>
</evidence>
<dbReference type="EMBL" id="BJYS01000019">
    <property type="protein sequence ID" value="GEO05042.1"/>
    <property type="molecule type" value="Genomic_DNA"/>
</dbReference>
<feature type="domain" description="Nitric oxide reductase subunit B cytochrome c-like" evidence="2">
    <location>
        <begin position="36"/>
        <end position="216"/>
    </location>
</feature>
<feature type="transmembrane region" description="Helical" evidence="1">
    <location>
        <begin position="7"/>
        <end position="25"/>
    </location>
</feature>